<dbReference type="GO" id="GO:0016765">
    <property type="term" value="F:transferase activity, transferring alkyl or aryl (other than methyl) groups"/>
    <property type="evidence" value="ECO:0007669"/>
    <property type="project" value="InterPro"/>
</dbReference>
<dbReference type="AlphaFoldDB" id="A0A9R1XP50"/>
<proteinExistence type="predicted"/>
<gene>
    <name evidence="1" type="ORF">LSAT_V11C400168660</name>
</gene>
<dbReference type="EMBL" id="NBSK02000004">
    <property type="protein sequence ID" value="KAJ0214487.1"/>
    <property type="molecule type" value="Genomic_DNA"/>
</dbReference>
<protein>
    <submittedName>
        <fullName evidence="1">Uncharacterized protein</fullName>
    </submittedName>
</protein>
<accession>A0A9R1XP50</accession>
<name>A0A9R1XP50_LACSA</name>
<evidence type="ECO:0000313" key="2">
    <source>
        <dbReference type="Proteomes" id="UP000235145"/>
    </source>
</evidence>
<keyword evidence="2" id="KW-1185">Reference proteome</keyword>
<comment type="caution">
    <text evidence="1">The sequence shown here is derived from an EMBL/GenBank/DDBJ whole genome shotgun (WGS) entry which is preliminary data.</text>
</comment>
<reference evidence="1 2" key="1">
    <citation type="journal article" date="2017" name="Nat. Commun.">
        <title>Genome assembly with in vitro proximity ligation data and whole-genome triplication in lettuce.</title>
        <authorList>
            <person name="Reyes-Chin-Wo S."/>
            <person name="Wang Z."/>
            <person name="Yang X."/>
            <person name="Kozik A."/>
            <person name="Arikit S."/>
            <person name="Song C."/>
            <person name="Xia L."/>
            <person name="Froenicke L."/>
            <person name="Lavelle D.O."/>
            <person name="Truco M.J."/>
            <person name="Xia R."/>
            <person name="Zhu S."/>
            <person name="Xu C."/>
            <person name="Xu H."/>
            <person name="Xu X."/>
            <person name="Cox K."/>
            <person name="Korf I."/>
            <person name="Meyers B.C."/>
            <person name="Michelmore R.W."/>
        </authorList>
    </citation>
    <scope>NUCLEOTIDE SEQUENCE [LARGE SCALE GENOMIC DNA]</scope>
    <source>
        <strain evidence="2">cv. Salinas</strain>
        <tissue evidence="1">Seedlings</tissue>
    </source>
</reference>
<organism evidence="1 2">
    <name type="scientific">Lactuca sativa</name>
    <name type="common">Garden lettuce</name>
    <dbReference type="NCBI Taxonomy" id="4236"/>
    <lineage>
        <taxon>Eukaryota</taxon>
        <taxon>Viridiplantae</taxon>
        <taxon>Streptophyta</taxon>
        <taxon>Embryophyta</taxon>
        <taxon>Tracheophyta</taxon>
        <taxon>Spermatophyta</taxon>
        <taxon>Magnoliopsida</taxon>
        <taxon>eudicotyledons</taxon>
        <taxon>Gunneridae</taxon>
        <taxon>Pentapetalae</taxon>
        <taxon>asterids</taxon>
        <taxon>campanulids</taxon>
        <taxon>Asterales</taxon>
        <taxon>Asteraceae</taxon>
        <taxon>Cichorioideae</taxon>
        <taxon>Cichorieae</taxon>
        <taxon>Lactucinae</taxon>
        <taxon>Lactuca</taxon>
    </lineage>
</organism>
<dbReference type="Proteomes" id="UP000235145">
    <property type="component" value="Unassembled WGS sequence"/>
</dbReference>
<dbReference type="InterPro" id="IPR036424">
    <property type="entry name" value="UPP_synth-like_sf"/>
</dbReference>
<sequence length="82" mass="9320">MTSLFDVLLGSNEHDPDLILIYGPMRRHLVFPAWCISYTEMTKMMSDPIDDVLDDDDDEAEDEADDLTNQVNSMLHSVVLFG</sequence>
<dbReference type="SUPFAM" id="SSF64005">
    <property type="entry name" value="Undecaprenyl diphosphate synthase"/>
    <property type="match status" value="1"/>
</dbReference>
<evidence type="ECO:0000313" key="1">
    <source>
        <dbReference type="EMBL" id="KAJ0214487.1"/>
    </source>
</evidence>